<evidence type="ECO:0000256" key="4">
    <source>
        <dbReference type="ARBA" id="ARBA00023136"/>
    </source>
</evidence>
<protein>
    <recommendedName>
        <fullName evidence="5">NADH-quinone oxidoreductase subunit N</fullName>
        <ecNumber evidence="5">7.1.1.-</ecNumber>
    </recommendedName>
    <alternativeName>
        <fullName evidence="5">NADH dehydrogenase I subunit N</fullName>
    </alternativeName>
    <alternativeName>
        <fullName evidence="5">NDH-1 subunit N</fullName>
    </alternativeName>
</protein>
<evidence type="ECO:0000256" key="2">
    <source>
        <dbReference type="ARBA" id="ARBA00022692"/>
    </source>
</evidence>
<dbReference type="InterPro" id="IPR001750">
    <property type="entry name" value="ND/Mrp_TM"/>
</dbReference>
<keyword evidence="5" id="KW-1278">Translocase</keyword>
<feature type="transmembrane region" description="Helical" evidence="5">
    <location>
        <begin position="252"/>
        <end position="274"/>
    </location>
</feature>
<evidence type="ECO:0000313" key="9">
    <source>
        <dbReference type="Proteomes" id="UP001147700"/>
    </source>
</evidence>
<evidence type="ECO:0000259" key="7">
    <source>
        <dbReference type="Pfam" id="PF00361"/>
    </source>
</evidence>
<dbReference type="HAMAP" id="MF_00445">
    <property type="entry name" value="NDH1_NuoN_1"/>
    <property type="match status" value="1"/>
</dbReference>
<feature type="transmembrane region" description="Helical" evidence="5">
    <location>
        <begin position="116"/>
        <end position="134"/>
    </location>
</feature>
<feature type="transmembrane region" description="Helical" evidence="5">
    <location>
        <begin position="413"/>
        <end position="433"/>
    </location>
</feature>
<evidence type="ECO:0000313" key="8">
    <source>
        <dbReference type="EMBL" id="MDA0137009.1"/>
    </source>
</evidence>
<evidence type="ECO:0000256" key="1">
    <source>
        <dbReference type="ARBA" id="ARBA00004127"/>
    </source>
</evidence>
<feature type="transmembrane region" description="Helical" evidence="5">
    <location>
        <begin position="20"/>
        <end position="39"/>
    </location>
</feature>
<sequence length="540" mass="56235">MTGLLAQATTKGPPINWEALSPFIALVAGGCIVLLVGLARSAFIRRQVVPVLTLLTLGATAGLGVWQWDINEGIVANAMVVDNLTLALTMIFVAGGIAAVFLSWRSIASAEAGEGEYYALMLMSILGMLVLVAANDLVVLFIGFELLSIPLYVLCATHMRREQSLESGLKYLIIGSVGSATLLYGLAMLYGAAGGTNYGDIAAVAAEMADDTLFMVGIGLVLAGLAFKASVAPFHQWTPDVYEGAPTPVTGFMAVATKAAAFGVIIRLFVGPLIDATTTWAPAFATLAVITIIVGNVGALGQSSLKRMLAYSSVAQAGYMIAGVVVTTQLGIAATVFYLAIYVVMNLAAFAVITARERETGLGDDISSLYGLGRDRPFLAWPMTIAMLALAGFPVTAGFFGKIYLINAAVNNGYGWLGVVIVVGSAISLAYYLRVVAAVWMREAPAASTSLSAVPIMAGGSPEGDEAAYAAGREPGADVGRVVSEDFGEPSIITSGPRISQPEVIFVAVFCALVTIAFGVYPEPLMDVARDAGEALQSLR</sequence>
<feature type="transmembrane region" description="Helical" evidence="5">
    <location>
        <begin position="280"/>
        <end position="301"/>
    </location>
</feature>
<feature type="transmembrane region" description="Helical" evidence="5">
    <location>
        <begin position="332"/>
        <end position="353"/>
    </location>
</feature>
<comment type="function">
    <text evidence="5">NDH-1 shuttles electrons from NADH, via FMN and iron-sulfur (Fe-S) centers, to quinones in the respiratory chain. The immediate electron acceptor for the enzyme in this species is believed to be a menaquinone. Couples the redox reaction to proton translocation (for every two electrons transferred, four hydrogen ions are translocated across the cytoplasmic membrane), and thus conserves the redox energy in a proton gradient.</text>
</comment>
<comment type="subunit">
    <text evidence="5">NDH-1 is composed of 14 different subunits. Subunits NuoA, H, J, K, L, M, N constitute the membrane sector of the complex.</text>
</comment>
<feature type="transmembrane region" description="Helical" evidence="5">
    <location>
        <begin position="504"/>
        <end position="521"/>
    </location>
</feature>
<gene>
    <name evidence="5" type="primary">nuoN</name>
    <name evidence="8" type="ORF">OJ962_05825</name>
</gene>
<name>A0ABT4REP3_9ACTN</name>
<keyword evidence="5" id="KW-0874">Quinone</keyword>
<keyword evidence="2 5" id="KW-0812">Transmembrane</keyword>
<feature type="transmembrane region" description="Helical" evidence="5">
    <location>
        <begin position="140"/>
        <end position="159"/>
    </location>
</feature>
<comment type="similarity">
    <text evidence="5">Belongs to the complex I subunit 2 family.</text>
</comment>
<comment type="caution">
    <text evidence="8">The sequence shown here is derived from an EMBL/GenBank/DDBJ whole genome shotgun (WGS) entry which is preliminary data.</text>
</comment>
<keyword evidence="5" id="KW-1003">Cell membrane</keyword>
<keyword evidence="3 5" id="KW-1133">Transmembrane helix</keyword>
<dbReference type="PANTHER" id="PTHR22773">
    <property type="entry name" value="NADH DEHYDROGENASE"/>
    <property type="match status" value="1"/>
</dbReference>
<evidence type="ECO:0000256" key="3">
    <source>
        <dbReference type="ARBA" id="ARBA00022989"/>
    </source>
</evidence>
<comment type="subcellular location">
    <subcellularLocation>
        <location evidence="5">Cell membrane</location>
        <topology evidence="5">Multi-pass membrane protein</topology>
    </subcellularLocation>
    <subcellularLocation>
        <location evidence="1">Endomembrane system</location>
        <topology evidence="1">Multi-pass membrane protein</topology>
    </subcellularLocation>
    <subcellularLocation>
        <location evidence="6">Membrane</location>
        <topology evidence="6">Multi-pass membrane protein</topology>
    </subcellularLocation>
</comment>
<feature type="transmembrane region" description="Helical" evidence="5">
    <location>
        <begin position="308"/>
        <end position="326"/>
    </location>
</feature>
<dbReference type="NCBIfam" id="TIGR01770">
    <property type="entry name" value="NDH_I_N"/>
    <property type="match status" value="1"/>
</dbReference>
<keyword evidence="9" id="KW-1185">Reference proteome</keyword>
<dbReference type="Pfam" id="PF00361">
    <property type="entry name" value="Proton_antipo_M"/>
    <property type="match status" value="1"/>
</dbReference>
<feature type="transmembrane region" description="Helical" evidence="5">
    <location>
        <begin position="171"/>
        <end position="193"/>
    </location>
</feature>
<feature type="transmembrane region" description="Helical" evidence="5">
    <location>
        <begin position="213"/>
        <end position="231"/>
    </location>
</feature>
<dbReference type="InterPro" id="IPR010096">
    <property type="entry name" value="NADH-Q_OxRdtase_suN/2"/>
</dbReference>
<dbReference type="EMBL" id="JAPCID010000007">
    <property type="protein sequence ID" value="MDA0137009.1"/>
    <property type="molecule type" value="Genomic_DNA"/>
</dbReference>
<reference evidence="8" key="1">
    <citation type="submission" date="2022-10" db="EMBL/GenBank/DDBJ databases">
        <title>The WGS of Solirubrobacter sp. CPCC 204708.</title>
        <authorList>
            <person name="Jiang Z."/>
        </authorList>
    </citation>
    <scope>NUCLEOTIDE SEQUENCE</scope>
    <source>
        <strain evidence="8">CPCC 204708</strain>
    </source>
</reference>
<dbReference type="Proteomes" id="UP001147700">
    <property type="component" value="Unassembled WGS sequence"/>
</dbReference>
<accession>A0ABT4REP3</accession>
<organism evidence="8 9">
    <name type="scientific">Solirubrobacter deserti</name>
    <dbReference type="NCBI Taxonomy" id="2282478"/>
    <lineage>
        <taxon>Bacteria</taxon>
        <taxon>Bacillati</taxon>
        <taxon>Actinomycetota</taxon>
        <taxon>Thermoleophilia</taxon>
        <taxon>Solirubrobacterales</taxon>
        <taxon>Solirubrobacteraceae</taxon>
        <taxon>Solirubrobacter</taxon>
    </lineage>
</organism>
<dbReference type="RefSeq" id="WP_202956174.1">
    <property type="nucleotide sequence ID" value="NZ_JAPCID010000007.1"/>
</dbReference>
<feature type="transmembrane region" description="Helical" evidence="5">
    <location>
        <begin position="48"/>
        <end position="66"/>
    </location>
</feature>
<evidence type="ECO:0000256" key="6">
    <source>
        <dbReference type="RuleBase" id="RU000320"/>
    </source>
</evidence>
<feature type="transmembrane region" description="Helical" evidence="5">
    <location>
        <begin position="86"/>
        <end position="104"/>
    </location>
</feature>
<comment type="catalytic activity">
    <reaction evidence="5">
        <text>a quinone + NADH + 5 H(+)(in) = a quinol + NAD(+) + 4 H(+)(out)</text>
        <dbReference type="Rhea" id="RHEA:57888"/>
        <dbReference type="ChEBI" id="CHEBI:15378"/>
        <dbReference type="ChEBI" id="CHEBI:24646"/>
        <dbReference type="ChEBI" id="CHEBI:57540"/>
        <dbReference type="ChEBI" id="CHEBI:57945"/>
        <dbReference type="ChEBI" id="CHEBI:132124"/>
    </reaction>
</comment>
<feature type="domain" description="NADH:quinone oxidoreductase/Mrp antiporter transmembrane" evidence="7">
    <location>
        <begin position="134"/>
        <end position="428"/>
    </location>
</feature>
<keyword evidence="5" id="KW-0813">Transport</keyword>
<keyword evidence="4 5" id="KW-0472">Membrane</keyword>
<proteinExistence type="inferred from homology"/>
<evidence type="ECO:0000256" key="5">
    <source>
        <dbReference type="HAMAP-Rule" id="MF_00445"/>
    </source>
</evidence>
<keyword evidence="5" id="KW-0520">NAD</keyword>
<feature type="transmembrane region" description="Helical" evidence="5">
    <location>
        <begin position="378"/>
        <end position="401"/>
    </location>
</feature>
<dbReference type="EC" id="7.1.1.-" evidence="5"/>